<gene>
    <name evidence="11" type="ORF">NLI96_g3453</name>
</gene>
<accession>A0AAD5V869</accession>
<evidence type="ECO:0000256" key="8">
    <source>
        <dbReference type="ARBA" id="ARBA00023170"/>
    </source>
</evidence>
<protein>
    <submittedName>
        <fullName evidence="11">Uncharacterized protein</fullName>
    </submittedName>
</protein>
<dbReference type="PANTHER" id="PTHR28097:SF1">
    <property type="entry name" value="PHEROMONE A FACTOR RECEPTOR"/>
    <property type="match status" value="1"/>
</dbReference>
<evidence type="ECO:0000256" key="2">
    <source>
        <dbReference type="ARBA" id="ARBA00011085"/>
    </source>
</evidence>
<evidence type="ECO:0000256" key="10">
    <source>
        <dbReference type="SAM" id="Phobius"/>
    </source>
</evidence>
<organism evidence="11 12">
    <name type="scientific">Meripilus lineatus</name>
    <dbReference type="NCBI Taxonomy" id="2056292"/>
    <lineage>
        <taxon>Eukaryota</taxon>
        <taxon>Fungi</taxon>
        <taxon>Dikarya</taxon>
        <taxon>Basidiomycota</taxon>
        <taxon>Agaricomycotina</taxon>
        <taxon>Agaricomycetes</taxon>
        <taxon>Polyporales</taxon>
        <taxon>Meripilaceae</taxon>
        <taxon>Meripilus</taxon>
    </lineage>
</organism>
<feature type="transmembrane region" description="Helical" evidence="10">
    <location>
        <begin position="111"/>
        <end position="132"/>
    </location>
</feature>
<dbReference type="GO" id="GO:0000750">
    <property type="term" value="P:pheromone-dependent signal transduction involved in conjugation with cellular fusion"/>
    <property type="evidence" value="ECO:0007669"/>
    <property type="project" value="TreeGrafter"/>
</dbReference>
<dbReference type="EMBL" id="JANAWD010000088">
    <property type="protein sequence ID" value="KAJ3487556.1"/>
    <property type="molecule type" value="Genomic_DNA"/>
</dbReference>
<keyword evidence="5 10" id="KW-1133">Transmembrane helix</keyword>
<feature type="transmembrane region" description="Helical" evidence="10">
    <location>
        <begin position="9"/>
        <end position="29"/>
    </location>
</feature>
<keyword evidence="12" id="KW-1185">Reference proteome</keyword>
<name>A0AAD5V869_9APHY</name>
<dbReference type="AlphaFoldDB" id="A0AAD5V869"/>
<dbReference type="CDD" id="cd14966">
    <property type="entry name" value="7tmD_STE3"/>
    <property type="match status" value="1"/>
</dbReference>
<dbReference type="PRINTS" id="PR00899">
    <property type="entry name" value="GPCRSTE3"/>
</dbReference>
<keyword evidence="9" id="KW-0807">Transducer</keyword>
<feature type="transmembrane region" description="Helical" evidence="10">
    <location>
        <begin position="203"/>
        <end position="229"/>
    </location>
</feature>
<evidence type="ECO:0000256" key="4">
    <source>
        <dbReference type="ARBA" id="ARBA00022692"/>
    </source>
</evidence>
<keyword evidence="7 10" id="KW-0472">Membrane</keyword>
<comment type="similarity">
    <text evidence="2">Belongs to the G-protein coupled receptor 4 family.</text>
</comment>
<sequence>MSWPIERDCIVVLSLLSVILVLIPATWHIKSWNTGYLLASFWIGWQCLLVFIGAIIWRNNVTNWAPVFCDITIRIDYASSVGVVSANLVIARRVSEIASGRMIRHSKRRVILTDLAIGLIPPMIQIMLFWFVQDHRFDIIEDVGCQYAVNVTLLTLFLSDLWPVVIGTVSICYSVSTIRSLYRRRREQLDLQQMCEGITFDQYYRLIFMVTLEMAATVPISIWVIAFAYTPPIDPSWKNLATHQRGLDRVEQIPTISWLSDDYLRQGIEESEWIGIACAICYFAAFGTTKEARDRYRSVVLKFLQLLGVHRNADNRSAGDGPNKSTLVFAGQSVIGPRMNHTNEEVSMEVIGSMESSTSPESTFKRGSELHLELSHGKDLIASV</sequence>
<keyword evidence="8" id="KW-0675">Receptor</keyword>
<keyword evidence="3" id="KW-0589">Pheromone response</keyword>
<dbReference type="PANTHER" id="PTHR28097">
    <property type="entry name" value="PHEROMONE A FACTOR RECEPTOR"/>
    <property type="match status" value="1"/>
</dbReference>
<evidence type="ECO:0000313" key="11">
    <source>
        <dbReference type="EMBL" id="KAJ3487556.1"/>
    </source>
</evidence>
<evidence type="ECO:0000256" key="6">
    <source>
        <dbReference type="ARBA" id="ARBA00023040"/>
    </source>
</evidence>
<dbReference type="InterPro" id="IPR001499">
    <property type="entry name" value="GPCR_STE3"/>
</dbReference>
<evidence type="ECO:0000256" key="5">
    <source>
        <dbReference type="ARBA" id="ARBA00022989"/>
    </source>
</evidence>
<feature type="transmembrane region" description="Helical" evidence="10">
    <location>
        <begin position="35"/>
        <end position="57"/>
    </location>
</feature>
<evidence type="ECO:0000256" key="1">
    <source>
        <dbReference type="ARBA" id="ARBA00004141"/>
    </source>
</evidence>
<keyword evidence="6" id="KW-0297">G-protein coupled receptor</keyword>
<comment type="caution">
    <text evidence="11">The sequence shown here is derived from an EMBL/GenBank/DDBJ whole genome shotgun (WGS) entry which is preliminary data.</text>
</comment>
<evidence type="ECO:0000256" key="7">
    <source>
        <dbReference type="ARBA" id="ARBA00023136"/>
    </source>
</evidence>
<keyword evidence="4 10" id="KW-0812">Transmembrane</keyword>
<evidence type="ECO:0000256" key="3">
    <source>
        <dbReference type="ARBA" id="ARBA00022507"/>
    </source>
</evidence>
<dbReference type="GO" id="GO:0005886">
    <property type="term" value="C:plasma membrane"/>
    <property type="evidence" value="ECO:0007669"/>
    <property type="project" value="TreeGrafter"/>
</dbReference>
<comment type="subcellular location">
    <subcellularLocation>
        <location evidence="1">Membrane</location>
        <topology evidence="1">Multi-pass membrane protein</topology>
    </subcellularLocation>
</comment>
<proteinExistence type="inferred from homology"/>
<reference evidence="11" key="1">
    <citation type="submission" date="2022-07" db="EMBL/GenBank/DDBJ databases">
        <title>Genome Sequence of Physisporinus lineatus.</title>
        <authorList>
            <person name="Buettner E."/>
        </authorList>
    </citation>
    <scope>NUCLEOTIDE SEQUENCE</scope>
    <source>
        <strain evidence="11">VT162</strain>
    </source>
</reference>
<evidence type="ECO:0000313" key="12">
    <source>
        <dbReference type="Proteomes" id="UP001212997"/>
    </source>
</evidence>
<dbReference type="Proteomes" id="UP001212997">
    <property type="component" value="Unassembled WGS sequence"/>
</dbReference>
<dbReference type="GO" id="GO:0004932">
    <property type="term" value="F:mating-type factor pheromone receptor activity"/>
    <property type="evidence" value="ECO:0007669"/>
    <property type="project" value="InterPro"/>
</dbReference>
<evidence type="ECO:0000256" key="9">
    <source>
        <dbReference type="ARBA" id="ARBA00023224"/>
    </source>
</evidence>
<feature type="transmembrane region" description="Helical" evidence="10">
    <location>
        <begin position="161"/>
        <end position="182"/>
    </location>
</feature>
<dbReference type="Pfam" id="PF02076">
    <property type="entry name" value="STE3"/>
    <property type="match status" value="1"/>
</dbReference>